<dbReference type="GeneTree" id="ENSGT00940000157124"/>
<evidence type="ECO:0000256" key="8">
    <source>
        <dbReference type="ARBA" id="ARBA00022869"/>
    </source>
</evidence>
<feature type="disulfide bond" evidence="28">
    <location>
        <begin position="1117"/>
        <end position="1126"/>
    </location>
</feature>
<dbReference type="Gene3D" id="2.170.300.10">
    <property type="entry name" value="Tie2 ligand-binding domain superfamily"/>
    <property type="match status" value="1"/>
</dbReference>
<reference evidence="34" key="3">
    <citation type="submission" date="2025-09" db="UniProtKB">
        <authorList>
            <consortium name="Ensembl"/>
        </authorList>
    </citation>
    <scope>IDENTIFICATION</scope>
</reference>
<dbReference type="GO" id="GO:0060445">
    <property type="term" value="P:branching involved in salivary gland morphogenesis"/>
    <property type="evidence" value="ECO:0007669"/>
    <property type="project" value="Ensembl"/>
</dbReference>
<evidence type="ECO:0000256" key="26">
    <source>
        <dbReference type="ARBA" id="ARBA00083678"/>
    </source>
</evidence>
<dbReference type="InterPro" id="IPR008979">
    <property type="entry name" value="Galactose-bd-like_sf"/>
</dbReference>
<protein>
    <recommendedName>
        <fullName evidence="16">Laminin subunit alpha-1</fullName>
    </recommendedName>
    <alternativeName>
        <fullName evidence="24">Laminin A chain</fullName>
    </alternativeName>
    <alternativeName>
        <fullName evidence="21">Laminin M chain</fullName>
    </alternativeName>
    <alternativeName>
        <fullName evidence="17">Laminin subunit alpha-2</fullName>
    </alternativeName>
    <alternativeName>
        <fullName evidence="20">Laminin-1 subunit alpha</fullName>
    </alternativeName>
    <alternativeName>
        <fullName evidence="23">Laminin-12 subunit alpha</fullName>
    </alternativeName>
    <alternativeName>
        <fullName evidence="25">Laminin-2 subunit alpha</fullName>
    </alternativeName>
    <alternativeName>
        <fullName evidence="22">Laminin-3 subunit alpha</fullName>
    </alternativeName>
    <alternativeName>
        <fullName evidence="26">Laminin-4 subunit alpha</fullName>
    </alternativeName>
    <alternativeName>
        <fullName evidence="19">Merosin heavy chain</fullName>
    </alternativeName>
    <alternativeName>
        <fullName evidence="18">S-laminin subunit alpha</fullName>
    </alternativeName>
</protein>
<evidence type="ECO:0000256" key="7">
    <source>
        <dbReference type="ARBA" id="ARBA00022737"/>
    </source>
</evidence>
<feature type="disulfide bond" evidence="28">
    <location>
        <begin position="1615"/>
        <end position="1632"/>
    </location>
</feature>
<dbReference type="PROSITE" id="PS50025">
    <property type="entry name" value="LAM_G_DOMAIN"/>
    <property type="match status" value="5"/>
</dbReference>
<evidence type="ECO:0000256" key="13">
    <source>
        <dbReference type="ARBA" id="ARBA00023292"/>
    </source>
</evidence>
<dbReference type="FunFam" id="2.10.25.10:FF:000512">
    <property type="entry name" value="Laminin subunit alpha 1"/>
    <property type="match status" value="1"/>
</dbReference>
<evidence type="ECO:0000256" key="17">
    <source>
        <dbReference type="ARBA" id="ARBA00072595"/>
    </source>
</evidence>
<sequence>MGEPRPLGNGICPTLSPLSRDGRLTCRRGRQRRAAIKGWAEGGEKEEVGAVGEAAAATKRLRGNFPLRLRLPALPPVELLPPPPPPNNPRGRKMGCCRCSSSWQLALLASLLFAVADGQLRGLFPAILNLASNAHISTNATCGEKGPEMFCKLVEHVPGRPLRNAQCRICDHNSANSKEQHPISNAIDGTNNWWQSPSIQNGREYHWITITLDLRQVFQVAYVIIKAANAPRPGNWILERSLDGTDFKPWQYYAVSDTECLVRYNITPRLGPPTYKRDDEVICTSYYSKLVPLEHGEIHTSLINGRPSADDPSPTLLEFTSARYIRLRLQRIRNLNADLMTLSHHDPKDLDPIVTRRYYYSIKDISVGGMCICYGHARSCPLDEVTKKLQCQCEHNTCGESCNECCPGYHQAPWRPGTISAGNKCERCNCHNKAEDCYYDQSVADQKRSLNIHGQFKGGGVCINCTQHTTGINCDMCTDGYYRPHKVSPFDDNPCFPCECDIFGSLGFDCVKDDDHADPQHGVQPGQCHCKEGYAGEKCDRCAFGYKGYPSCMRCNCSLVGSVNDDPCTEPCLCKENVEGENCDRCMPGFYNLQERNPQGCTECFCFGVSDVCESLPWPISQVSSMAGWLVTAPLTTKTVQPQQDQFDGSHQISINNIAAAKILKPPYYWSAPKPYLGNKLTSFGGYLKYTVSYEIPMDSTDSDLVSNVDVIVQGNGQILCTRSEGLSLQPYEEYSSTVRLVSENFVDFNTKKLIDRDMLMTVLANVTHLLIRASYNIAKKAVYRLDSVTLDTANANLIDVSSAADVEYCECPQGYSGISCESCLPGYYRVGGILFGGICQPCDCHDHATECDIHGVCVACKHNTTGSSCDQCLPGFYGTPSRGTPEDCEPCACPLKTASNNFSPTCHLDNGGEVICDKCPPGYAGPKCERCANGYYGDPLVPGQSCVPCDCNGNVDPTEDGHCNSLTGECLKCVGNTVGQHCESCADGYYGDAVISKDCHECGCHVNGSISSVCHPKTGLCQCKGNVVGLRCDKCLLGYYGLSSGLGCRPCNCSKAGSTAEDCNDEGQCLCVPGVAGEKCDRCAHGFYAFRDGGCTPCNCAHTHDVCDGDSGRCICPPHTEGEKCELCEENFWGLDPENGCKACNCSDIGSVSLQCDQLTAQCQCKNGYGGDSCAICALGYRDYPDCIPCDCDLRGSKVDMCDQNQGICNCEEETGACVCKENVIGLHCSECKPGTFALHATNALGCISCFCSGMSELCSEVEDHVRVPVTLSLQQTVLYVVSHSNLTGTSEGVFSQFPDILMDVKAVRQHLNTEPFYWKLPDQFQGDQLMAYGGKLKYSVAFYALDGVGTSNLEPQILMKGGRSSKQVIYVEIPAPENGVRQDEEIEMIESSWKYFNSVSDESVSHSDFMSVLSNVEYILIKASYGQGLQQSRISNVSMEIAMKADEMPLIKEVAHLIEKCICPEGYAGLSCQDCAQGYYREKQYVDKSANLKAFPSFIPPCVPCRCNNHSDVCNQETGQCLDCRDNTAGDQCNVCAPGYYGKVIGSVNDCSLCACPRMSPGSFSSTCIMKGVSDFYCNACITGYEGQYCERCSPGYYGNPKAPGGHCQQCQCNPNGSVHNNCDHISGQCICKQGVTGQLCDECESRHILVENECVACDDDCTGLLLNDLDKLDEAMLLVNLTGPVLVPYGILADLENATKHLKESFWTKKEPTSSTEIMNDHLVTLSGDTDQLHRELTRILERGGLLHDAAERTLNKSRELAIFIDTLQATVKVLGEVAASLNETLGMDFPLSNRTFQELEDEIPVMLDVMRGRYFKQMYQDSNLELKAAERLLLRIQKEYGRPQQEFKKLQKTAKQILSNHSTRLQEAKDLVNEATTNTNETMRLLFLINSNLKEYTQTKLNIQEKKELSVMLTREGKVQVDAAAALAKDVINSTSSLEIHRDGLVLWNGKLRQHVDDLVMQMSTRGAVDLVYRVEEHAAELQRVARALDSGLLNVRNVSLNATNAVSAFSTIKSLVESAANLAGDAYRIITDVPKETFNSTGQNILQLGSKFLTEAKSLHKKYEGLTSGLNEMNIKVEKLKEKASGFAKQFNGSLLQLTALPNDTSENILAVRELAVSANTTALNGLRHTGVFSEKFLNTSFTLSKVNETLRKTNELIIDSSKAAASAERKVNEVEIQAGLLFGRLKPLKVLEENLSRNISEIKELISQARKQAASIKVAVSAERDCIRAYQPQILSTNYNTLTLNVKTTEPDNLLFYLGSSGKADFMAVEMRRGKVAFLWDMGSGSTRLEYPDFSINNNKWHRIHATRFGRTGTLSVEEANASQKPFMRTATSSGTATVLDVNQSTLMFIGGLGGQIKKSPAIKVTHFKGCMGEASLNGKSVGLWNYVEREGKCSGCFGSPQDEDTSFHFDGSGYSVVEKSLRSTVTQIIVFFSTFTPNGLLVYLTSNGTRDFLSLELVDGKVKLTVDLGSGPLTLETESRYNNGTWYKISFTRNKKEGILAVMDAYNLSSKETKQGISPGTASDLNRSDKDPIYIGGLPRSRAVRKGLNSRKYVGCIKNLEISRSTFDLLKNSYGVRKGCILEPIHSASILSNGYIELLPKPLSAESELMATFATKNASGIILVGLSKGAEKRRRRQAQLPFFSIMLVNGHLAVHVNAGDRASTRKVLVESANGTYSDGREHSVILTRNKRIITVQVDESSPAEIRLGPLAETRPMNISNFFIGGIPAGEGILGLKMAGSFYGCITNLIFNMELLDFTTAVRYEGVDMDSCFLWESPRPTIQPEDIEFLPEMQMMPISYRPLAEIKKKPCAEDEILKYVSGAHQFGLARNSHLMLLFNQSTVRKKLSVQLNLRTFASSGLIYYMTHQKQVDYAALQLQGGKLYFSFDLGKGRAVAFHGAIVSDGKWHTVKTEYTKRKGVVIVDGQESAAVNVPGDGNTLDVDGKLYLGGLPLAYAAKKMGNITHSIPACIGGVTINSKQMDKESPVSKFAVNKCYDAAQEGTFFDGSGFAALVKEGYKVRSDVNVTFEFRTTALNGVLLGISSAKVDAIGLEIVNGKVLFSVNNGAGRITATYEPKGTTGLCDGLWHKLQANKSKHRIALIVDGNLVQTDNPHLHSTSADTNNPIYVGGYPADVKQNCLTSKSSFRGCLRNLMLLKSQQAEAFDFSEAFDLHGVFPHSCPGAEQ</sequence>
<evidence type="ECO:0000313" key="35">
    <source>
        <dbReference type="Proteomes" id="UP000472272"/>
    </source>
</evidence>
<dbReference type="SUPFAM" id="SSF57196">
    <property type="entry name" value="EGF/Laminin"/>
    <property type="match status" value="14"/>
</dbReference>
<keyword evidence="5" id="KW-0597">Phosphoprotein</keyword>
<dbReference type="Gene3D" id="2.60.120.200">
    <property type="match status" value="5"/>
</dbReference>
<feature type="coiled-coil region" evidence="29">
    <location>
        <begin position="2068"/>
        <end position="2095"/>
    </location>
</feature>
<evidence type="ECO:0000256" key="19">
    <source>
        <dbReference type="ARBA" id="ARBA00076878"/>
    </source>
</evidence>
<comment type="function">
    <text evidence="1">Binding to cells via a high affinity receptor, laminin is thought to mediate the attachment, migration and organization of cells into tissues during embryonic development by interacting with other extracellular matrix components.</text>
</comment>
<dbReference type="GO" id="GO:0007166">
    <property type="term" value="P:cell surface receptor signaling pathway"/>
    <property type="evidence" value="ECO:0007669"/>
    <property type="project" value="Ensembl"/>
</dbReference>
<feature type="disulfide bond" evidence="28">
    <location>
        <begin position="1005"/>
        <end position="1022"/>
    </location>
</feature>
<dbReference type="SMART" id="SM00281">
    <property type="entry name" value="LamB"/>
    <property type="match status" value="2"/>
</dbReference>
<dbReference type="InterPro" id="IPR000034">
    <property type="entry name" value="Laminin_IV"/>
</dbReference>
<feature type="domain" description="Laminin EGF-like" evidence="31">
    <location>
        <begin position="892"/>
        <end position="949"/>
    </location>
</feature>
<feature type="disulfide bond" evidence="28">
    <location>
        <begin position="1613"/>
        <end position="1625"/>
    </location>
</feature>
<feature type="disulfide bond" evidence="28">
    <location>
        <begin position="1052"/>
        <end position="1064"/>
    </location>
</feature>
<dbReference type="Pfam" id="PF06008">
    <property type="entry name" value="Laminin_I"/>
    <property type="match status" value="1"/>
</dbReference>
<dbReference type="FunFam" id="2.170.300.10:FF:000026">
    <property type="entry name" value="laminin subunit alpha-2 isoform X2"/>
    <property type="match status" value="1"/>
</dbReference>
<dbReference type="Ensembl" id="ENSPMRT00000009954.1">
    <property type="protein sequence ID" value="ENSPMRP00000009328.1"/>
    <property type="gene ID" value="ENSPMRG00000006273.1"/>
</dbReference>
<evidence type="ECO:0000256" key="27">
    <source>
        <dbReference type="PROSITE-ProRule" id="PRU00122"/>
    </source>
</evidence>
<dbReference type="Pfam" id="PF00054">
    <property type="entry name" value="Laminin_G_1"/>
    <property type="match status" value="4"/>
</dbReference>
<dbReference type="FunFam" id="2.10.25.10:FF:000065">
    <property type="entry name" value="Laminin subunit beta 1"/>
    <property type="match status" value="1"/>
</dbReference>
<feature type="disulfide bond" evidence="28">
    <location>
        <begin position="498"/>
        <end position="510"/>
    </location>
</feature>
<feature type="domain" description="Laminin EGF-like" evidence="31">
    <location>
        <begin position="1507"/>
        <end position="1555"/>
    </location>
</feature>
<feature type="domain" description="Laminin EGF-like" evidence="31">
    <location>
        <begin position="1052"/>
        <end position="1098"/>
    </location>
</feature>
<keyword evidence="35" id="KW-1185">Reference proteome</keyword>
<evidence type="ECO:0000256" key="2">
    <source>
        <dbReference type="ARBA" id="ARBA00004302"/>
    </source>
</evidence>
<feature type="disulfide bond" evidence="28">
    <location>
        <begin position="574"/>
        <end position="583"/>
    </location>
</feature>
<dbReference type="SMART" id="SM00136">
    <property type="entry name" value="LamNT"/>
    <property type="match status" value="1"/>
</dbReference>
<reference evidence="34 35" key="1">
    <citation type="journal article" date="2019" name="Proc. Natl. Acad. Sci. U.S.A.">
        <title>Regulatory changes in pterin and carotenoid genes underlie balanced color polymorphisms in the wall lizard.</title>
        <authorList>
            <person name="Andrade P."/>
            <person name="Pinho C."/>
            <person name="Perez I de Lanuza G."/>
            <person name="Afonso S."/>
            <person name="Brejcha J."/>
            <person name="Rubin C.J."/>
            <person name="Wallerman O."/>
            <person name="Pereira P."/>
            <person name="Sabatino S.J."/>
            <person name="Bellati A."/>
            <person name="Pellitteri-Rosa D."/>
            <person name="Bosakova Z."/>
            <person name="Bunikis I."/>
            <person name="Carretero M.A."/>
            <person name="Feiner N."/>
            <person name="Marsik P."/>
            <person name="Pauperio F."/>
            <person name="Salvi D."/>
            <person name="Soler L."/>
            <person name="While G.M."/>
            <person name="Uller T."/>
            <person name="Font E."/>
            <person name="Andersson L."/>
            <person name="Carneiro M."/>
        </authorList>
    </citation>
    <scope>NUCLEOTIDE SEQUENCE</scope>
</reference>
<evidence type="ECO:0000259" key="31">
    <source>
        <dbReference type="PROSITE" id="PS50027"/>
    </source>
</evidence>
<dbReference type="Pfam" id="PF00052">
    <property type="entry name" value="Laminin_B"/>
    <property type="match status" value="2"/>
</dbReference>
<dbReference type="OMA" id="GMPEDCQ"/>
<dbReference type="GO" id="GO:0030334">
    <property type="term" value="P:regulation of cell migration"/>
    <property type="evidence" value="ECO:0007669"/>
    <property type="project" value="InterPro"/>
</dbReference>
<gene>
    <name evidence="34" type="primary">LAMA1</name>
</gene>
<dbReference type="InterPro" id="IPR010307">
    <property type="entry name" value="Laminin_dom_II"/>
</dbReference>
<proteinExistence type="predicted"/>
<name>A0A670ICC2_PODMU</name>
<evidence type="ECO:0000256" key="11">
    <source>
        <dbReference type="ARBA" id="ARBA00023157"/>
    </source>
</evidence>
<evidence type="ECO:0000256" key="21">
    <source>
        <dbReference type="ARBA" id="ARBA00079076"/>
    </source>
</evidence>
<evidence type="ECO:0000259" key="33">
    <source>
        <dbReference type="PROSITE" id="PS51117"/>
    </source>
</evidence>
<feature type="domain" description="Laminin IV type A" evidence="32">
    <location>
        <begin position="624"/>
        <end position="809"/>
    </location>
</feature>
<dbReference type="SMART" id="SM00282">
    <property type="entry name" value="LamG"/>
    <property type="match status" value="5"/>
</dbReference>
<dbReference type="FunFam" id="2.10.25.10:FF:000454">
    <property type="entry name" value="Laminin subunit alpha 1"/>
    <property type="match status" value="1"/>
</dbReference>
<dbReference type="InterPro" id="IPR008211">
    <property type="entry name" value="Laminin_N"/>
</dbReference>
<dbReference type="InterPro" id="IPR002049">
    <property type="entry name" value="LE_dom"/>
</dbReference>
<feature type="disulfide bond" evidence="28">
    <location>
        <begin position="530"/>
        <end position="539"/>
    </location>
</feature>
<feature type="domain" description="Laminin EGF-like" evidence="31">
    <location>
        <begin position="1099"/>
        <end position="1144"/>
    </location>
</feature>
<evidence type="ECO:0000256" key="20">
    <source>
        <dbReference type="ARBA" id="ARBA00078827"/>
    </source>
</evidence>
<feature type="coiled-coil region" evidence="29">
    <location>
        <begin position="1823"/>
        <end position="1882"/>
    </location>
</feature>
<dbReference type="FunFam" id="2.60.120.200:FF:000127">
    <property type="entry name" value="Laminin subunit alpha 1"/>
    <property type="match status" value="1"/>
</dbReference>
<dbReference type="SMART" id="SM00180">
    <property type="entry name" value="EGF_Lam"/>
    <property type="match status" value="16"/>
</dbReference>
<dbReference type="FunFam" id="2.10.25.10:FF:000315">
    <property type="entry name" value="Laminin subunit alpha 2"/>
    <property type="match status" value="1"/>
</dbReference>
<comment type="caution">
    <text evidence="28">Lacks conserved residue(s) required for the propagation of feature annotation.</text>
</comment>
<feature type="domain" description="Laminin EGF-like" evidence="31">
    <location>
        <begin position="950"/>
        <end position="1002"/>
    </location>
</feature>
<feature type="domain" description="Laminin EGF-like" evidence="31">
    <location>
        <begin position="1191"/>
        <end position="1250"/>
    </location>
</feature>
<keyword evidence="12" id="KW-0325">Glycoprotein</keyword>
<feature type="disulfide bond" evidence="27">
    <location>
        <begin position="2751"/>
        <end position="2778"/>
    </location>
</feature>
<feature type="disulfide bond" evidence="28">
    <location>
        <begin position="1191"/>
        <end position="1203"/>
    </location>
</feature>
<feature type="disulfide bond" evidence="28">
    <location>
        <begin position="974"/>
        <end position="983"/>
    </location>
</feature>
<dbReference type="GO" id="GO:0005911">
    <property type="term" value="C:cell-cell junction"/>
    <property type="evidence" value="ECO:0007669"/>
    <property type="project" value="Ensembl"/>
</dbReference>
<feature type="disulfide bond" evidence="28">
    <location>
        <begin position="1166"/>
        <end position="1175"/>
    </location>
</feature>
<feature type="disulfide bond" evidence="28">
    <location>
        <begin position="1147"/>
        <end position="1164"/>
    </location>
</feature>
<dbReference type="InterPro" id="IPR000742">
    <property type="entry name" value="EGF"/>
</dbReference>
<evidence type="ECO:0000256" key="4">
    <source>
        <dbReference type="ARBA" id="ARBA00022530"/>
    </source>
</evidence>
<keyword evidence="3" id="KW-0964">Secreted</keyword>
<evidence type="ECO:0000256" key="23">
    <source>
        <dbReference type="ARBA" id="ARBA00081478"/>
    </source>
</evidence>
<dbReference type="Pfam" id="PF06009">
    <property type="entry name" value="Laminin_II"/>
    <property type="match status" value="1"/>
</dbReference>
<dbReference type="Pfam" id="PF02210">
    <property type="entry name" value="Laminin_G_2"/>
    <property type="match status" value="1"/>
</dbReference>
<dbReference type="FunFam" id="2.60.120.200:FF:000119">
    <property type="entry name" value="Laminin subunit alpha 1"/>
    <property type="match status" value="1"/>
</dbReference>
<evidence type="ECO:0000256" key="14">
    <source>
        <dbReference type="ARBA" id="ARBA00064740"/>
    </source>
</evidence>
<dbReference type="FunFam" id="2.60.120.200:FF:000098">
    <property type="entry name" value="Laminin subunit alpha 1"/>
    <property type="match status" value="1"/>
</dbReference>
<feature type="disulfide bond" evidence="28">
    <location>
        <begin position="1526"/>
        <end position="1535"/>
    </location>
</feature>
<dbReference type="FunFam" id="2.10.25.10:FF:000074">
    <property type="entry name" value="Laminin subunit alpha"/>
    <property type="match status" value="1"/>
</dbReference>
<dbReference type="GO" id="GO:0005608">
    <property type="term" value="C:laminin-3 complex"/>
    <property type="evidence" value="ECO:0007669"/>
    <property type="project" value="Ensembl"/>
</dbReference>
<organism evidence="34 35">
    <name type="scientific">Podarcis muralis</name>
    <name type="common">Wall lizard</name>
    <name type="synonym">Lacerta muralis</name>
    <dbReference type="NCBI Taxonomy" id="64176"/>
    <lineage>
        <taxon>Eukaryota</taxon>
        <taxon>Metazoa</taxon>
        <taxon>Chordata</taxon>
        <taxon>Craniata</taxon>
        <taxon>Vertebrata</taxon>
        <taxon>Euteleostomi</taxon>
        <taxon>Lepidosauria</taxon>
        <taxon>Squamata</taxon>
        <taxon>Bifurcata</taxon>
        <taxon>Unidentata</taxon>
        <taxon>Episquamata</taxon>
        <taxon>Laterata</taxon>
        <taxon>Lacertibaenia</taxon>
        <taxon>Lacertidae</taxon>
        <taxon>Podarcis</taxon>
    </lineage>
</organism>
<dbReference type="FunFam" id="2.10.25.10:FF:000128">
    <property type="entry name" value="laminin subunit alpha-2 isoform X1"/>
    <property type="match status" value="1"/>
</dbReference>
<feature type="domain" description="Laminin IV type A" evidence="32">
    <location>
        <begin position="1278"/>
        <end position="1462"/>
    </location>
</feature>
<feature type="domain" description="Laminin G" evidence="30">
    <location>
        <begin position="2829"/>
        <end position="3001"/>
    </location>
</feature>
<comment type="subcellular location">
    <subcellularLocation>
        <location evidence="2">Secreted</location>
        <location evidence="2">Extracellular space</location>
        <location evidence="2">Extracellular matrix</location>
        <location evidence="2">Basement membrane</location>
    </subcellularLocation>
</comment>
<dbReference type="GO" id="GO:0007155">
    <property type="term" value="P:cell adhesion"/>
    <property type="evidence" value="ECO:0007669"/>
    <property type="project" value="UniProtKB-KW"/>
</dbReference>
<dbReference type="Gene3D" id="2.60.120.260">
    <property type="entry name" value="Galactose-binding domain-like"/>
    <property type="match status" value="1"/>
</dbReference>
<dbReference type="PANTHER" id="PTHR10574">
    <property type="entry name" value="NETRIN/LAMININ-RELATED"/>
    <property type="match status" value="1"/>
</dbReference>
<keyword evidence="10 29" id="KW-0175">Coiled coil</keyword>
<evidence type="ECO:0000256" key="28">
    <source>
        <dbReference type="PROSITE-ProRule" id="PRU00460"/>
    </source>
</evidence>
<comment type="subunit">
    <text evidence="15">Laminin is a complex glycoprotein, consisting of three different polypeptide chains (alpha, beta, gamma), which are bound to each other by disulfide bonds into a cross-shaped molecule comprising one long and three short arms with globules at each end. Alpha-1 is a subunit of laminin-1 (laminin-111 or EHS laminin) and laminin-3 (laminin-121 or S-laminin).</text>
</comment>
<feature type="domain" description="Laminin EGF-like" evidence="31">
    <location>
        <begin position="1613"/>
        <end position="1659"/>
    </location>
</feature>
<evidence type="ECO:0000259" key="30">
    <source>
        <dbReference type="PROSITE" id="PS50025"/>
    </source>
</evidence>
<dbReference type="GO" id="GO:0005201">
    <property type="term" value="F:extracellular matrix structural constituent"/>
    <property type="evidence" value="ECO:0007669"/>
    <property type="project" value="Ensembl"/>
</dbReference>
<keyword evidence="6" id="KW-0732">Signal</keyword>
<dbReference type="InterPro" id="IPR009254">
    <property type="entry name" value="Laminin_aI"/>
</dbReference>
<keyword evidence="9" id="KW-0130">Cell adhesion</keyword>
<dbReference type="FunFam" id="2.10.25.10:FF:000242">
    <property type="entry name" value="Laminin subunit alpha 1"/>
    <property type="match status" value="1"/>
</dbReference>
<dbReference type="FunFam" id="2.10.25.10:FF:000082">
    <property type="entry name" value="Laminin subunit alpha 1"/>
    <property type="match status" value="1"/>
</dbReference>
<dbReference type="Pfam" id="PF00053">
    <property type="entry name" value="EGF_laminin"/>
    <property type="match status" value="15"/>
</dbReference>
<evidence type="ECO:0000256" key="29">
    <source>
        <dbReference type="SAM" id="Coils"/>
    </source>
</evidence>
<dbReference type="GO" id="GO:0030155">
    <property type="term" value="P:regulation of cell adhesion"/>
    <property type="evidence" value="ECO:0007669"/>
    <property type="project" value="InterPro"/>
</dbReference>
<feature type="disulfide bond" evidence="28">
    <location>
        <begin position="920"/>
        <end position="929"/>
    </location>
</feature>
<dbReference type="FunFam" id="2.10.25.10:FF:000051">
    <property type="entry name" value="Laminin subunit alpha 4"/>
    <property type="match status" value="1"/>
</dbReference>
<dbReference type="PROSITE" id="PS51117">
    <property type="entry name" value="LAMININ_NTER"/>
    <property type="match status" value="1"/>
</dbReference>
<feature type="domain" description="Laminin EGF-like" evidence="31">
    <location>
        <begin position="498"/>
        <end position="554"/>
    </location>
</feature>
<dbReference type="GO" id="GO:0002011">
    <property type="term" value="P:morphogenesis of an epithelial sheet"/>
    <property type="evidence" value="ECO:0007669"/>
    <property type="project" value="Ensembl"/>
</dbReference>
<dbReference type="PROSITE" id="PS50027">
    <property type="entry name" value="EGF_LAM_2"/>
    <property type="match status" value="12"/>
</dbReference>
<reference evidence="34" key="2">
    <citation type="submission" date="2025-08" db="UniProtKB">
        <authorList>
            <consortium name="Ensembl"/>
        </authorList>
    </citation>
    <scope>IDENTIFICATION</scope>
</reference>
<dbReference type="SUPFAM" id="SSF49899">
    <property type="entry name" value="Concanavalin A-like lectins/glucanases"/>
    <property type="match status" value="5"/>
</dbReference>
<dbReference type="GO" id="GO:0005615">
    <property type="term" value="C:extracellular space"/>
    <property type="evidence" value="ECO:0007669"/>
    <property type="project" value="Ensembl"/>
</dbReference>
<evidence type="ECO:0000256" key="24">
    <source>
        <dbReference type="ARBA" id="ARBA00082020"/>
    </source>
</evidence>
<dbReference type="CDD" id="cd00110">
    <property type="entry name" value="LamG"/>
    <property type="match status" value="5"/>
</dbReference>
<dbReference type="FunFam" id="2.170.300.10:FF:000008">
    <property type="entry name" value="Laminin subunit alpha 2"/>
    <property type="match status" value="1"/>
</dbReference>
<evidence type="ECO:0000256" key="6">
    <source>
        <dbReference type="ARBA" id="ARBA00022729"/>
    </source>
</evidence>
<evidence type="ECO:0000256" key="5">
    <source>
        <dbReference type="ARBA" id="ARBA00022553"/>
    </source>
</evidence>
<dbReference type="FunFam" id="2.10.25.10:FF:000069">
    <property type="entry name" value="Laminin subunit alpha 1"/>
    <property type="match status" value="1"/>
</dbReference>
<evidence type="ECO:0000256" key="10">
    <source>
        <dbReference type="ARBA" id="ARBA00023054"/>
    </source>
</evidence>
<evidence type="ECO:0000256" key="3">
    <source>
        <dbReference type="ARBA" id="ARBA00022525"/>
    </source>
</evidence>
<dbReference type="GO" id="GO:0060441">
    <property type="term" value="P:epithelial tube branching involved in lung morphogenesis"/>
    <property type="evidence" value="ECO:0007669"/>
    <property type="project" value="Ensembl"/>
</dbReference>
<evidence type="ECO:0000313" key="34">
    <source>
        <dbReference type="Ensembl" id="ENSPMRP00000009328.1"/>
    </source>
</evidence>
<evidence type="ECO:0000256" key="22">
    <source>
        <dbReference type="ARBA" id="ARBA00079116"/>
    </source>
</evidence>
<keyword evidence="4" id="KW-0272">Extracellular matrix</keyword>
<keyword evidence="7" id="KW-0677">Repeat</keyword>
<evidence type="ECO:0000256" key="25">
    <source>
        <dbReference type="ARBA" id="ARBA00082217"/>
    </source>
</evidence>
<feature type="disulfide bond" evidence="28">
    <location>
        <begin position="861"/>
        <end position="870"/>
    </location>
</feature>
<evidence type="ECO:0000256" key="16">
    <source>
        <dbReference type="ARBA" id="ARBA00072594"/>
    </source>
</evidence>
<feature type="domain" description="Laminin EGF-like" evidence="31">
    <location>
        <begin position="555"/>
        <end position="603"/>
    </location>
</feature>
<feature type="disulfide bond" evidence="28">
    <location>
        <begin position="1003"/>
        <end position="1015"/>
    </location>
</feature>
<feature type="disulfide bond" evidence="28">
    <location>
        <begin position="1072"/>
        <end position="1081"/>
    </location>
</feature>
<feature type="domain" description="Laminin G" evidence="30">
    <location>
        <begin position="2223"/>
        <end position="2403"/>
    </location>
</feature>
<feature type="domain" description="Laminin EGF-like" evidence="31">
    <location>
        <begin position="843"/>
        <end position="891"/>
    </location>
</feature>
<dbReference type="GO" id="GO:0016020">
    <property type="term" value="C:membrane"/>
    <property type="evidence" value="ECO:0007669"/>
    <property type="project" value="Ensembl"/>
</dbReference>
<dbReference type="FunFam" id="2.60.120.200:FF:000116">
    <property type="entry name" value="Laminin subunit alpha 1"/>
    <property type="match status" value="1"/>
</dbReference>
<evidence type="ECO:0000259" key="32">
    <source>
        <dbReference type="PROSITE" id="PS51115"/>
    </source>
</evidence>
<feature type="disulfide bond" evidence="28">
    <location>
        <begin position="1024"/>
        <end position="1033"/>
    </location>
</feature>
<dbReference type="Proteomes" id="UP000472272">
    <property type="component" value="Chromosome 7"/>
</dbReference>
<keyword evidence="11 28" id="KW-1015">Disulfide bond</keyword>
<dbReference type="FunFam" id="2.60.120.260:FF:000017">
    <property type="entry name" value="Laminin subunit alpha 2"/>
    <property type="match status" value="1"/>
</dbReference>
<evidence type="ECO:0000256" key="1">
    <source>
        <dbReference type="ARBA" id="ARBA00002418"/>
    </source>
</evidence>
<dbReference type="Gene3D" id="2.10.25.10">
    <property type="entry name" value="Laminin"/>
    <property type="match status" value="14"/>
</dbReference>
<dbReference type="SUPFAM" id="SSF49785">
    <property type="entry name" value="Galactose-binding domain-like"/>
    <property type="match status" value="1"/>
</dbReference>
<dbReference type="SMART" id="SM00181">
    <property type="entry name" value="EGF"/>
    <property type="match status" value="11"/>
</dbReference>
<evidence type="ECO:0000256" key="18">
    <source>
        <dbReference type="ARBA" id="ARBA00075127"/>
    </source>
</evidence>
<keyword evidence="13 28" id="KW-0424">Laminin EGF-like domain</keyword>
<dbReference type="GO" id="GO:0043208">
    <property type="term" value="F:glycosphingolipid binding"/>
    <property type="evidence" value="ECO:0007669"/>
    <property type="project" value="Ensembl"/>
</dbReference>
<dbReference type="CDD" id="cd00055">
    <property type="entry name" value="EGF_Lam"/>
    <property type="match status" value="14"/>
</dbReference>
<feature type="disulfide bond" evidence="28">
    <location>
        <begin position="1221"/>
        <end position="1230"/>
    </location>
</feature>
<feature type="domain" description="Laminin G" evidence="30">
    <location>
        <begin position="2592"/>
        <end position="2778"/>
    </location>
</feature>
<feature type="disulfide bond" evidence="28">
    <location>
        <begin position="1145"/>
        <end position="1157"/>
    </location>
</feature>
<dbReference type="InterPro" id="IPR050440">
    <property type="entry name" value="Laminin/Netrin_ECM"/>
</dbReference>
<dbReference type="PROSITE" id="PS01248">
    <property type="entry name" value="EGF_LAM_1"/>
    <property type="match status" value="5"/>
</dbReference>
<dbReference type="PRINTS" id="PR00011">
    <property type="entry name" value="EGFLAMININ"/>
</dbReference>
<dbReference type="GO" id="GO:0045198">
    <property type="term" value="P:establishment of epithelial cell apical/basal polarity"/>
    <property type="evidence" value="ECO:0007669"/>
    <property type="project" value="Ensembl"/>
</dbReference>
<accession>A0A670ICC2</accession>
<comment type="subunit">
    <text evidence="14">Laminin is a complex glycoprotein, consisting of three different polypeptide chains (alpha, beta, gamma), which are bound to each other by disulfide bonds into a cross-shaped molecule comprising one long and three short arms with globules at each end. Alpha-2 is a subunit of laminin-2 (laminin-211 or merosin), laminin-4 (laminin-221 or S-merosin) and laminin-12 (laminin-213). Interacts with FBLN1, FBLN2 and NID2.</text>
</comment>
<dbReference type="PROSITE" id="PS51115">
    <property type="entry name" value="LAMININ_IVA"/>
    <property type="match status" value="2"/>
</dbReference>
<dbReference type="PANTHER" id="PTHR10574:SF409">
    <property type="entry name" value="LAMININ SUBUNIT ALPHA-1"/>
    <property type="match status" value="1"/>
</dbReference>
<evidence type="ECO:0000256" key="12">
    <source>
        <dbReference type="ARBA" id="ARBA00023180"/>
    </source>
</evidence>
<feature type="disulfide bond" evidence="28">
    <location>
        <begin position="1634"/>
        <end position="1643"/>
    </location>
</feature>
<dbReference type="GO" id="GO:0045995">
    <property type="term" value="P:regulation of embryonic development"/>
    <property type="evidence" value="ECO:0007669"/>
    <property type="project" value="InterPro"/>
</dbReference>
<dbReference type="FunFam" id="2.10.25.10:FF:000188">
    <property type="entry name" value="Laminin subunit gamma 2"/>
    <property type="match status" value="1"/>
</dbReference>
<keyword evidence="8" id="KW-0084">Basement membrane</keyword>
<dbReference type="Pfam" id="PF24973">
    <property type="entry name" value="EGF_LMN_ATRN"/>
    <property type="match status" value="2"/>
</dbReference>
<dbReference type="InterPro" id="IPR056863">
    <property type="entry name" value="LMN_ATRN_NET-like_EGF"/>
</dbReference>
<evidence type="ECO:0000256" key="15">
    <source>
        <dbReference type="ARBA" id="ARBA00065595"/>
    </source>
</evidence>
<feature type="disulfide bond" evidence="28">
    <location>
        <begin position="986"/>
        <end position="1000"/>
    </location>
</feature>
<dbReference type="Pfam" id="PF00055">
    <property type="entry name" value="Laminin_N"/>
    <property type="match status" value="1"/>
</dbReference>
<feature type="domain" description="Laminin EGF-like" evidence="31">
    <location>
        <begin position="1003"/>
        <end position="1051"/>
    </location>
</feature>
<dbReference type="GO" id="GO:0005606">
    <property type="term" value="C:laminin-1 complex"/>
    <property type="evidence" value="ECO:0007669"/>
    <property type="project" value="Ensembl"/>
</dbReference>
<evidence type="ECO:0000256" key="9">
    <source>
        <dbReference type="ARBA" id="ARBA00022889"/>
    </source>
</evidence>
<feature type="domain" description="Laminin G" evidence="30">
    <location>
        <begin position="2411"/>
        <end position="2587"/>
    </location>
</feature>
<feature type="domain" description="Laminin N-terminal" evidence="33">
    <location>
        <begin position="119"/>
        <end position="370"/>
    </location>
</feature>
<dbReference type="GO" id="GO:0005102">
    <property type="term" value="F:signaling receptor binding"/>
    <property type="evidence" value="ECO:0007669"/>
    <property type="project" value="InterPro"/>
</dbReference>
<feature type="domain" description="Laminin EGF-like" evidence="31">
    <location>
        <begin position="1145"/>
        <end position="1190"/>
    </location>
</feature>
<feature type="domain" description="Laminin G" evidence="30">
    <location>
        <begin position="3006"/>
        <end position="3186"/>
    </location>
</feature>
<dbReference type="GO" id="GO:0061304">
    <property type="term" value="P:retinal blood vessel morphogenesis"/>
    <property type="evidence" value="ECO:0007669"/>
    <property type="project" value="Ensembl"/>
</dbReference>
<dbReference type="InterPro" id="IPR013320">
    <property type="entry name" value="ConA-like_dom_sf"/>
</dbReference>
<dbReference type="FunFam" id="2.10.25.10:FF:000189">
    <property type="entry name" value="Laminin subunit alpha 2"/>
    <property type="match status" value="1"/>
</dbReference>
<dbReference type="FunFam" id="2.10.25.10:FF:000094">
    <property type="entry name" value="Laminin subunit alpha-2"/>
    <property type="match status" value="1"/>
</dbReference>
<dbReference type="InterPro" id="IPR001791">
    <property type="entry name" value="Laminin_G"/>
</dbReference>
<dbReference type="GO" id="GO:0031175">
    <property type="term" value="P:neuron projection development"/>
    <property type="evidence" value="ECO:0007669"/>
    <property type="project" value="Ensembl"/>
</dbReference>